<reference evidence="3" key="1">
    <citation type="journal article" date="2011" name="Nature">
        <title>Genome sequence and analysis of the tuber crop potato.</title>
        <authorList>
            <consortium name="The Potato Genome Sequencing Consortium"/>
        </authorList>
    </citation>
    <scope>NUCLEOTIDE SEQUENCE [LARGE SCALE GENOMIC DNA]</scope>
    <source>
        <strain evidence="3">cv. DM1-3 516 R44</strain>
    </source>
</reference>
<feature type="compositionally biased region" description="Basic and acidic residues" evidence="1">
    <location>
        <begin position="251"/>
        <end position="278"/>
    </location>
</feature>
<protein>
    <submittedName>
        <fullName evidence="2">Integrase core domain containing protein</fullName>
    </submittedName>
</protein>
<dbReference type="Proteomes" id="UP000011115">
    <property type="component" value="Unassembled WGS sequence"/>
</dbReference>
<evidence type="ECO:0000313" key="3">
    <source>
        <dbReference type="Proteomes" id="UP000011115"/>
    </source>
</evidence>
<evidence type="ECO:0000313" key="2">
    <source>
        <dbReference type="EnsemblPlants" id="PGSC0003DMT400085998"/>
    </source>
</evidence>
<organism evidence="2 3">
    <name type="scientific">Solanum tuberosum</name>
    <name type="common">Potato</name>
    <dbReference type="NCBI Taxonomy" id="4113"/>
    <lineage>
        <taxon>Eukaryota</taxon>
        <taxon>Viridiplantae</taxon>
        <taxon>Streptophyta</taxon>
        <taxon>Embryophyta</taxon>
        <taxon>Tracheophyta</taxon>
        <taxon>Spermatophyta</taxon>
        <taxon>Magnoliopsida</taxon>
        <taxon>eudicotyledons</taxon>
        <taxon>Gunneridae</taxon>
        <taxon>Pentapetalae</taxon>
        <taxon>asterids</taxon>
        <taxon>lamiids</taxon>
        <taxon>Solanales</taxon>
        <taxon>Solanaceae</taxon>
        <taxon>Solanoideae</taxon>
        <taxon>Solaneae</taxon>
        <taxon>Solanum</taxon>
    </lineage>
</organism>
<keyword evidence="3" id="KW-1185">Reference proteome</keyword>
<dbReference type="InParanoid" id="M1DAS0"/>
<dbReference type="PaxDb" id="4113-PGSC0003DMT400085998"/>
<reference evidence="2" key="2">
    <citation type="submission" date="2015-06" db="UniProtKB">
        <authorList>
            <consortium name="EnsemblPlants"/>
        </authorList>
    </citation>
    <scope>IDENTIFICATION</scope>
    <source>
        <strain evidence="2">DM1-3 516 R44</strain>
    </source>
</reference>
<dbReference type="Gramene" id="PGSC0003DMT400085998">
    <property type="protein sequence ID" value="PGSC0003DMT400085998"/>
    <property type="gene ID" value="PGSC0003DMG400035569"/>
</dbReference>
<evidence type="ECO:0000256" key="1">
    <source>
        <dbReference type="SAM" id="MobiDB-lite"/>
    </source>
</evidence>
<feature type="region of interest" description="Disordered" evidence="1">
    <location>
        <begin position="77"/>
        <end position="106"/>
    </location>
</feature>
<dbReference type="AlphaFoldDB" id="M1DAS0"/>
<dbReference type="EnsemblPlants" id="PGSC0003DMT400085998">
    <property type="protein sequence ID" value="PGSC0003DMT400085998"/>
    <property type="gene ID" value="PGSC0003DMG400035569"/>
</dbReference>
<proteinExistence type="predicted"/>
<dbReference type="HOGENOM" id="CLU_028647_0_2_1"/>
<feature type="region of interest" description="Disordered" evidence="1">
    <location>
        <begin position="224"/>
        <end position="278"/>
    </location>
</feature>
<feature type="compositionally biased region" description="Polar residues" evidence="1">
    <location>
        <begin position="227"/>
        <end position="236"/>
    </location>
</feature>
<accession>M1DAS0</accession>
<sequence length="278" mass="31022">MNIFWAYRQSRSESSNQSASRGLVLLLANLLSIGTLDIGLIWDVANVAAPRRGPQIEVPPLGADLVAYVDQMQGEDPAPLAHIDDAPASPSQAASQDPSSSKSTPSLGAVVVPLARVQKLEAQMATLLHHVKPWMQRSISEFEARMERRMEHMMNLKVQAVNKRLDAFDLRVLERLAPITDIFSFRTELDHFWADLDAILAPSMDAPESVPIAPVDDTVLHARSSEDIPQSESSRAQGKRHHFSHTSDATEDAREKKREHQHTTYDRRASIVDEELRQ</sequence>
<feature type="compositionally biased region" description="Low complexity" evidence="1">
    <location>
        <begin position="86"/>
        <end position="106"/>
    </location>
</feature>
<name>M1DAS0_SOLTU</name>